<evidence type="ECO:0000313" key="4">
    <source>
        <dbReference type="Proteomes" id="UP000010290"/>
    </source>
</evidence>
<dbReference type="InterPro" id="IPR008966">
    <property type="entry name" value="Adhesion_dom_sf"/>
</dbReference>
<dbReference type="SUPFAM" id="SSF49401">
    <property type="entry name" value="Bacterial adhesins"/>
    <property type="match status" value="1"/>
</dbReference>
<dbReference type="AlphaFoldDB" id="K8WCE0"/>
<gene>
    <name evidence="3" type="ORF">OO7_09310</name>
</gene>
<keyword evidence="4" id="KW-1185">Reference proteome</keyword>
<feature type="domain" description="Fimbrial-type adhesion" evidence="2">
    <location>
        <begin position="29"/>
        <end position="184"/>
    </location>
</feature>
<dbReference type="RefSeq" id="WP_008915680.1">
    <property type="nucleotide sequence ID" value="NZ_CM001773.1"/>
</dbReference>
<dbReference type="PANTHER" id="PTHR33420">
    <property type="entry name" value="FIMBRIAL SUBUNIT ELFA-RELATED"/>
    <property type="match status" value="1"/>
</dbReference>
<dbReference type="GO" id="GO:0043709">
    <property type="term" value="P:cell adhesion involved in single-species biofilm formation"/>
    <property type="evidence" value="ECO:0007669"/>
    <property type="project" value="TreeGrafter"/>
</dbReference>
<comment type="caution">
    <text evidence="3">The sequence shown here is derived from an EMBL/GenBank/DDBJ whole genome shotgun (WGS) entry which is preliminary data.</text>
</comment>
<name>K8WCE0_9GAMM</name>
<dbReference type="GO" id="GO:0009289">
    <property type="term" value="C:pilus"/>
    <property type="evidence" value="ECO:0007669"/>
    <property type="project" value="InterPro"/>
</dbReference>
<dbReference type="OrthoDB" id="6466138at2"/>
<dbReference type="Gene3D" id="2.60.40.1090">
    <property type="entry name" value="Fimbrial-type adhesion domain"/>
    <property type="match status" value="1"/>
</dbReference>
<protein>
    <submittedName>
        <fullName evidence="3">Fimbrial subunit</fullName>
    </submittedName>
</protein>
<dbReference type="Pfam" id="PF00419">
    <property type="entry name" value="Fimbrial"/>
    <property type="match status" value="1"/>
</dbReference>
<accession>K8WCE0</accession>
<evidence type="ECO:0000259" key="2">
    <source>
        <dbReference type="Pfam" id="PF00419"/>
    </source>
</evidence>
<feature type="signal peptide" evidence="1">
    <location>
        <begin position="1"/>
        <end position="23"/>
    </location>
</feature>
<dbReference type="InterPro" id="IPR000259">
    <property type="entry name" value="Adhesion_dom_fimbrial"/>
</dbReference>
<reference evidence="3 4" key="1">
    <citation type="journal article" date="2012" name="BMC Genomics">
        <title>Comparative genomics of bacteria in the genus Providencia isolated from wild Drosophila melanogaster.</title>
        <authorList>
            <person name="Galac M.R."/>
            <person name="Lazzaro B.P."/>
        </authorList>
    </citation>
    <scope>NUCLEOTIDE SEQUENCE [LARGE SCALE GENOMIC DNA]</scope>
    <source>
        <strain evidence="3 4">DSM 19967</strain>
    </source>
</reference>
<feature type="chain" id="PRO_5003921371" evidence="1">
    <location>
        <begin position="24"/>
        <end position="185"/>
    </location>
</feature>
<dbReference type="InterPro" id="IPR036937">
    <property type="entry name" value="Adhesion_dom_fimbrial_sf"/>
</dbReference>
<dbReference type="InterPro" id="IPR050263">
    <property type="entry name" value="Bact_Fimbrial_Adh_Pro"/>
</dbReference>
<evidence type="ECO:0000256" key="1">
    <source>
        <dbReference type="SAM" id="SignalP"/>
    </source>
</evidence>
<dbReference type="PANTHER" id="PTHR33420:SF26">
    <property type="entry name" value="FIMBRIAL SUBUNIT"/>
    <property type="match status" value="1"/>
</dbReference>
<dbReference type="Proteomes" id="UP000010290">
    <property type="component" value="Chromosome"/>
</dbReference>
<dbReference type="HOGENOM" id="CLU_088965_3_1_6"/>
<keyword evidence="1" id="KW-0732">Signal</keyword>
<organism evidence="3 4">
    <name type="scientific">Providencia sneebia DSM 19967</name>
    <dbReference type="NCBI Taxonomy" id="1141660"/>
    <lineage>
        <taxon>Bacteria</taxon>
        <taxon>Pseudomonadati</taxon>
        <taxon>Pseudomonadota</taxon>
        <taxon>Gammaproteobacteria</taxon>
        <taxon>Enterobacterales</taxon>
        <taxon>Morganellaceae</taxon>
        <taxon>Providencia</taxon>
    </lineage>
</organism>
<evidence type="ECO:0000313" key="3">
    <source>
        <dbReference type="EMBL" id="EKT57571.1"/>
    </source>
</evidence>
<proteinExistence type="predicted"/>
<dbReference type="EMBL" id="AKKN01000008">
    <property type="protein sequence ID" value="EKT57571.1"/>
    <property type="molecule type" value="Genomic_DNA"/>
</dbReference>
<dbReference type="PATRIC" id="fig|1141660.3.peg.1859"/>
<sequence length="185" mass="19805">MKFTKLAMVSLFAASVVPFGAMADNTGKITFTGTVVESPCNIDNKSIDQTVKFGQLSRKGLESGQVAETTFNIEFTGCDFTKFGGVDANNAPVAVKNMNLTFTGQNYSDVAGKKYLVTSTGNTNNLGITIEGFEFDKAKDVLSQITNNVGDNTLTFKALAQKMASADPVAEGEFSAISNFRITYE</sequence>